<dbReference type="Gene3D" id="1.50.10.10">
    <property type="match status" value="1"/>
</dbReference>
<dbReference type="PANTHER" id="PTHR11051">
    <property type="entry name" value="GLYCOSYL HYDROLASE-RELATED"/>
    <property type="match status" value="1"/>
</dbReference>
<dbReference type="InterPro" id="IPR012341">
    <property type="entry name" value="6hp_glycosidase-like_sf"/>
</dbReference>
<dbReference type="Pfam" id="PF03636">
    <property type="entry name" value="Glyco_hydro_65N"/>
    <property type="match status" value="1"/>
</dbReference>
<comment type="similarity">
    <text evidence="1">Belongs to the glycosyl hydrolase 65 family.</text>
</comment>
<dbReference type="InterPro" id="IPR005196">
    <property type="entry name" value="Glyco_hydro_65_N"/>
</dbReference>
<dbReference type="SUPFAM" id="SSF74650">
    <property type="entry name" value="Galactose mutarotase-like"/>
    <property type="match status" value="1"/>
</dbReference>
<proteinExistence type="inferred from homology"/>
<feature type="domain" description="Glycoside hydrolase family 65 central catalytic" evidence="4">
    <location>
        <begin position="509"/>
        <end position="644"/>
    </location>
</feature>
<keyword evidence="7" id="KW-0378">Hydrolase</keyword>
<dbReference type="Pfam" id="PF03632">
    <property type="entry name" value="Glyco_hydro_65m"/>
    <property type="match status" value="2"/>
</dbReference>
<sequence length="745" mass="81309">MGSQAVPEQLSGVIGSAEPWVVREIGLPDGATATRQSESVFALANGHIGLRGNVEEPYPDGMPGTYLNSLFEERDLTYPEAGYAFPQRTQTVVNAPNGKPVALFVGAEPFDLRTGTLRRHERVLDLRAGTLTREVEWTSPSGVDVWLRTVRLVSFQRPSVAVMRYSVRADAELRVESDLVVNEELPGARDDPRASAVIPRPFRAVSHNRDVLVHRTGRSGIEVASAVVHAGADGKVDVGPDRIRWSAAGRGELGFDKLVAYAWNAVDCEATAVRERDAAATAGFDVLAAEQREYLDDFWSTADVELDGDPEVQQGVRFGMFHVLQAGAQAGPHPIAAKGLTGNGYDGHTLWDTEAFVLPVLTYTHPACAGLALRWRHSTLDAARERARELGLAGASFPWRTITGPECSGYWPAGTAALHVNGDIAAAVLRYHAASGDDDFMRTAGREMVTETARMWQDLVFADDSGTAHIAGVTGPDEYSALMDDNIYTNLVAQQNLRAAALDDEPVELALPVDRSRGVHQQAEGFTRLPEWDYEGEQYPLMLHHPYLNLYRKQVVKQADLVLAMMVYGESFTLDEKRRNFAYYEARTVRDSSLSAPVQAVLAAETGHLSLAHDYLAEAALLDLRGGGESGGDGLHIAACAGSWIALVMGFGGLRDEGGRLSFTPRLPAHLPRLCFHLRWRESVLRVTVTPVDVTYEVTGDPITFRHYGKEVTVAADQAFSVGIEPEQDRPAPPSPRPPKRRAHS</sequence>
<dbReference type="Gene3D" id="2.70.98.40">
    <property type="entry name" value="Glycoside hydrolase, family 65, N-terminal domain"/>
    <property type="match status" value="1"/>
</dbReference>
<evidence type="ECO:0000313" key="8">
    <source>
        <dbReference type="Proteomes" id="UP000603200"/>
    </source>
</evidence>
<protein>
    <submittedName>
        <fullName evidence="7">Glycosyl hydrolase</fullName>
    </submittedName>
</protein>
<gene>
    <name evidence="7" type="ORF">Ahu01nite_011910</name>
</gene>
<dbReference type="InterPro" id="IPR005194">
    <property type="entry name" value="Glyco_hydro_65_C"/>
</dbReference>
<evidence type="ECO:0000256" key="1">
    <source>
        <dbReference type="ARBA" id="ARBA00006768"/>
    </source>
</evidence>
<dbReference type="Proteomes" id="UP000603200">
    <property type="component" value="Unassembled WGS sequence"/>
</dbReference>
<feature type="domain" description="Glycoside hydrolase family 65 N-terminal" evidence="6">
    <location>
        <begin position="34"/>
        <end position="263"/>
    </location>
</feature>
<keyword evidence="2" id="KW-0326">Glycosidase</keyword>
<comment type="caution">
    <text evidence="7">The sequence shown here is derived from an EMBL/GenBank/DDBJ whole genome shotgun (WGS) entry which is preliminary data.</text>
</comment>
<name>A0ABQ3ZHU6_9ACTN</name>
<keyword evidence="8" id="KW-1185">Reference proteome</keyword>
<dbReference type="SUPFAM" id="SSF48208">
    <property type="entry name" value="Six-hairpin glycosidases"/>
    <property type="match status" value="1"/>
</dbReference>
<dbReference type="Gene3D" id="2.60.420.10">
    <property type="entry name" value="Maltose phosphorylase, domain 3"/>
    <property type="match status" value="1"/>
</dbReference>
<evidence type="ECO:0000256" key="3">
    <source>
        <dbReference type="SAM" id="MobiDB-lite"/>
    </source>
</evidence>
<evidence type="ECO:0000259" key="6">
    <source>
        <dbReference type="Pfam" id="PF03636"/>
    </source>
</evidence>
<dbReference type="PANTHER" id="PTHR11051:SF13">
    <property type="entry name" value="GLYCOSYL TRANSFERASE"/>
    <property type="match status" value="1"/>
</dbReference>
<reference evidence="7 8" key="1">
    <citation type="submission" date="2021-01" db="EMBL/GenBank/DDBJ databases">
        <title>Whole genome shotgun sequence of Actinoplanes humidus NBRC 14915.</title>
        <authorList>
            <person name="Komaki H."/>
            <person name="Tamura T."/>
        </authorList>
    </citation>
    <scope>NUCLEOTIDE SEQUENCE [LARGE SCALE GENOMIC DNA]</scope>
    <source>
        <strain evidence="7 8">NBRC 14915</strain>
    </source>
</reference>
<dbReference type="InterPro" id="IPR011013">
    <property type="entry name" value="Gal_mutarotase_sf_dom"/>
</dbReference>
<dbReference type="InterPro" id="IPR037018">
    <property type="entry name" value="GH65_N"/>
</dbReference>
<dbReference type="PIRSF" id="PIRSF036289">
    <property type="entry name" value="Glycosyl_hydrolase_malt_phosph"/>
    <property type="match status" value="1"/>
</dbReference>
<dbReference type="Pfam" id="PF03633">
    <property type="entry name" value="Glyco_hydro_65C"/>
    <property type="match status" value="1"/>
</dbReference>
<accession>A0ABQ3ZHU6</accession>
<dbReference type="InterPro" id="IPR017045">
    <property type="entry name" value="Malt_Pase/Glycosyl_Hdrlase"/>
</dbReference>
<organism evidence="7 8">
    <name type="scientific">Winogradskya humida</name>
    <dbReference type="NCBI Taxonomy" id="113566"/>
    <lineage>
        <taxon>Bacteria</taxon>
        <taxon>Bacillati</taxon>
        <taxon>Actinomycetota</taxon>
        <taxon>Actinomycetes</taxon>
        <taxon>Micromonosporales</taxon>
        <taxon>Micromonosporaceae</taxon>
        <taxon>Winogradskya</taxon>
    </lineage>
</organism>
<feature type="domain" description="Glycoside hydrolase family 65 C-terminal" evidence="5">
    <location>
        <begin position="654"/>
        <end position="714"/>
    </location>
</feature>
<dbReference type="RefSeq" id="WP_239158644.1">
    <property type="nucleotide sequence ID" value="NZ_BAAATV010000004.1"/>
</dbReference>
<evidence type="ECO:0000256" key="2">
    <source>
        <dbReference type="ARBA" id="ARBA00023295"/>
    </source>
</evidence>
<dbReference type="InterPro" id="IPR008928">
    <property type="entry name" value="6-hairpin_glycosidase_sf"/>
</dbReference>
<feature type="region of interest" description="Disordered" evidence="3">
    <location>
        <begin position="722"/>
        <end position="745"/>
    </location>
</feature>
<evidence type="ECO:0000259" key="5">
    <source>
        <dbReference type="Pfam" id="PF03633"/>
    </source>
</evidence>
<feature type="domain" description="Glycoside hydrolase family 65 central catalytic" evidence="4">
    <location>
        <begin position="317"/>
        <end position="501"/>
    </location>
</feature>
<evidence type="ECO:0000259" key="4">
    <source>
        <dbReference type="Pfam" id="PF03632"/>
    </source>
</evidence>
<evidence type="ECO:0000313" key="7">
    <source>
        <dbReference type="EMBL" id="GIE18089.1"/>
    </source>
</evidence>
<dbReference type="EMBL" id="BOMN01000013">
    <property type="protein sequence ID" value="GIE18089.1"/>
    <property type="molecule type" value="Genomic_DNA"/>
</dbReference>
<dbReference type="InterPro" id="IPR005195">
    <property type="entry name" value="Glyco_hydro_65_M"/>
</dbReference>
<dbReference type="GO" id="GO:0016787">
    <property type="term" value="F:hydrolase activity"/>
    <property type="evidence" value="ECO:0007669"/>
    <property type="project" value="UniProtKB-KW"/>
</dbReference>